<dbReference type="EMBL" id="JADHQD010000007">
    <property type="protein sequence ID" value="MBL6818145.1"/>
    <property type="molecule type" value="Genomic_DNA"/>
</dbReference>
<gene>
    <name evidence="1" type="ORF">ISQ64_01920</name>
</gene>
<organism evidence="1 2">
    <name type="scientific">SAR86 cluster bacterium</name>
    <dbReference type="NCBI Taxonomy" id="2030880"/>
    <lineage>
        <taxon>Bacteria</taxon>
        <taxon>Pseudomonadati</taxon>
        <taxon>Pseudomonadota</taxon>
        <taxon>Gammaproteobacteria</taxon>
        <taxon>SAR86 cluster</taxon>
    </lineage>
</organism>
<evidence type="ECO:0000313" key="2">
    <source>
        <dbReference type="Proteomes" id="UP000711391"/>
    </source>
</evidence>
<protein>
    <submittedName>
        <fullName evidence="1">Uncharacterized protein</fullName>
    </submittedName>
</protein>
<dbReference type="AlphaFoldDB" id="A0A937I4X3"/>
<proteinExistence type="predicted"/>
<reference evidence="1" key="1">
    <citation type="submission" date="2020-10" db="EMBL/GenBank/DDBJ databases">
        <title>Microbiome of the Black Sea water column analyzed by genome centric metagenomics.</title>
        <authorList>
            <person name="Cabello-Yeves P.J."/>
            <person name="Callieri C."/>
            <person name="Picazo A."/>
            <person name="Mehrshad M."/>
            <person name="Haro-Moreno J.M."/>
            <person name="Roda-Garcia J."/>
            <person name="Dzembekova N."/>
            <person name="Slabakova V."/>
            <person name="Slabakova N."/>
            <person name="Moncheva S."/>
            <person name="Rodriguez-Valera F."/>
        </authorList>
    </citation>
    <scope>NUCLEOTIDE SEQUENCE</scope>
    <source>
        <strain evidence="1">BS307-5m-G50</strain>
    </source>
</reference>
<sequence>MEYIVIFAALAFLIGSISFAIPSKSSRNLSKLRLESNKLGFKISSSSVGTNSFKNKNFNRMIYKIKNETNLKEAHFIRDKDELILYSPLKLKYSDSYDEIQKKVKNLPLSIDELVFSSSSISFIWKENMGLDELKKINNLLKVF</sequence>
<name>A0A937I4X3_9GAMM</name>
<evidence type="ECO:0000313" key="1">
    <source>
        <dbReference type="EMBL" id="MBL6818145.1"/>
    </source>
</evidence>
<dbReference type="Proteomes" id="UP000711391">
    <property type="component" value="Unassembled WGS sequence"/>
</dbReference>
<comment type="caution">
    <text evidence="1">The sequence shown here is derived from an EMBL/GenBank/DDBJ whole genome shotgun (WGS) entry which is preliminary data.</text>
</comment>
<accession>A0A937I4X3</accession>